<evidence type="ECO:0000313" key="3">
    <source>
        <dbReference type="EMBL" id="CDJ58418.1"/>
    </source>
</evidence>
<gene>
    <name evidence="3" type="ORF">EMWEY_00015660</name>
</gene>
<dbReference type="EMBL" id="HG719637">
    <property type="protein sequence ID" value="CDJ58418.1"/>
    <property type="molecule type" value="Genomic_DNA"/>
</dbReference>
<evidence type="ECO:0000256" key="2">
    <source>
        <dbReference type="SAM" id="Phobius"/>
    </source>
</evidence>
<dbReference type="AlphaFoldDB" id="U6M5R9"/>
<accession>U6M5R9</accession>
<feature type="transmembrane region" description="Helical" evidence="2">
    <location>
        <begin position="79"/>
        <end position="98"/>
    </location>
</feature>
<feature type="region of interest" description="Disordered" evidence="1">
    <location>
        <begin position="538"/>
        <end position="557"/>
    </location>
</feature>
<keyword evidence="2" id="KW-0472">Membrane</keyword>
<dbReference type="GeneID" id="25335552"/>
<evidence type="ECO:0000256" key="1">
    <source>
        <dbReference type="SAM" id="MobiDB-lite"/>
    </source>
</evidence>
<feature type="region of interest" description="Disordered" evidence="1">
    <location>
        <begin position="483"/>
        <end position="512"/>
    </location>
</feature>
<name>U6M5R9_EIMMA</name>
<protein>
    <submittedName>
        <fullName evidence="3">Uncharacterized protein</fullName>
    </submittedName>
</protein>
<feature type="region of interest" description="Disordered" evidence="1">
    <location>
        <begin position="786"/>
        <end position="806"/>
    </location>
</feature>
<dbReference type="OrthoDB" id="419198at2759"/>
<reference evidence="3" key="2">
    <citation type="submission" date="2013-10" db="EMBL/GenBank/DDBJ databases">
        <authorList>
            <person name="Aslett M."/>
        </authorList>
    </citation>
    <scope>NUCLEOTIDE SEQUENCE [LARGE SCALE GENOMIC DNA]</scope>
    <source>
        <strain evidence="3">Weybridge</strain>
    </source>
</reference>
<dbReference type="Proteomes" id="UP000030763">
    <property type="component" value="Unassembled WGS sequence"/>
</dbReference>
<dbReference type="RefSeq" id="XP_013335064.1">
    <property type="nucleotide sequence ID" value="XM_013479610.1"/>
</dbReference>
<keyword evidence="4" id="KW-1185">Reference proteome</keyword>
<dbReference type="VEuPathDB" id="ToxoDB:EMWEY_00015660"/>
<feature type="compositionally biased region" description="Low complexity" evidence="1">
    <location>
        <begin position="786"/>
        <end position="804"/>
    </location>
</feature>
<evidence type="ECO:0000313" key="4">
    <source>
        <dbReference type="Proteomes" id="UP000030763"/>
    </source>
</evidence>
<keyword evidence="2" id="KW-1133">Transmembrane helix</keyword>
<reference evidence="3" key="1">
    <citation type="submission" date="2013-10" db="EMBL/GenBank/DDBJ databases">
        <title>Genomic analysis of the causative agents of coccidiosis in chickens.</title>
        <authorList>
            <person name="Reid A.J."/>
            <person name="Blake D."/>
            <person name="Billington K."/>
            <person name="Browne H."/>
            <person name="Dunn M."/>
            <person name="Hung S."/>
            <person name="Kawahara F."/>
            <person name="Miranda-Saavedra D."/>
            <person name="Mourier T."/>
            <person name="Nagra H."/>
            <person name="Otto T.D."/>
            <person name="Rawlings N."/>
            <person name="Sanchez A."/>
            <person name="Sanders M."/>
            <person name="Subramaniam C."/>
            <person name="Tay Y."/>
            <person name="Dear P."/>
            <person name="Doerig C."/>
            <person name="Gruber A."/>
            <person name="Parkinson J."/>
            <person name="Shirley M."/>
            <person name="Wan K.L."/>
            <person name="Berriman M."/>
            <person name="Tomley F."/>
            <person name="Pain A."/>
        </authorList>
    </citation>
    <scope>NUCLEOTIDE SEQUENCE [LARGE SCALE GENOMIC DNA]</scope>
    <source>
        <strain evidence="3">Weybridge</strain>
    </source>
</reference>
<sequence>MQPSASSTSRVPPGFARPLTVGEVPLMAHSSHNKPSNAPPHAKNKYTMLLPSKTDTQGVRGYHGLRFVRLRRLYSRQQLQRLGLLLSLAVVGLLLLLWQQVTLPLLERLQQLRALAPFIPSAADLQRCDELHRSPRAYAQGELLGLSSAGRRELLQEVWGAEGRKAERMRGSAGAPLNLLSAAQHDGIFAFFEMITRALDLKGVSWALAGNSLVGSLAEHDMLRGDRYIAITVSKEDKGRFEEQALNSPFGLISLDTSTAADGLRFPPLAIRVYWYKEVRDRSPDDPEDWEPYVEIGSGMPAAAANQKLPLEEMLPFQERPFGLLSVPTPRNPLFYLNRFYNTADPLCAALQQQEKAAAVAATAAGEMAAAAESSAASGQLSFLAFSLGRAAARQLTKNLHRRLHRQTGAAVPEAAAAAVNAATALSSSFPIEAAEHQQKYVLYTIALVYVSSVLTGGKAASPGGKNKLQHMRWRRQLKQQALQEQRFLDKSEDEEGPPGGPPPSPLMGLPPGKEAAVLQLLQELQAELNTRVLGGLSVSPEGATGTPDNGSPRCSKRAVHNKSEDVCFCSTKEEALPLLSLELSLQSVSVNADAAACFSSAAVLRAAVGANDWCSNSCCTNRKSNGSNNNNCFCSCNSCVADSSNFTPATPPAAPDENRYVAQCVTKAEAEATAVATVEEAATVAEKQETAQAARTEQAIPSTAAATPNATAATFPAAAAAAGRAAAAATGITAPKAVNKPPSAEPASAAKAAAKSPYEGTATAEAAAPAKEAAVVTQLMAESAATATTAPGEGTAARTTEADAAAEERVVAGDAATAGAAAKTGSAAAAERAAEAAAECWEYACSAEEEGAIVWPYVPSGQQRVWGASRQRFAAAAEH</sequence>
<organism evidence="3 4">
    <name type="scientific">Eimeria maxima</name>
    <name type="common">Coccidian parasite</name>
    <dbReference type="NCBI Taxonomy" id="5804"/>
    <lineage>
        <taxon>Eukaryota</taxon>
        <taxon>Sar</taxon>
        <taxon>Alveolata</taxon>
        <taxon>Apicomplexa</taxon>
        <taxon>Conoidasida</taxon>
        <taxon>Coccidia</taxon>
        <taxon>Eucoccidiorida</taxon>
        <taxon>Eimeriorina</taxon>
        <taxon>Eimeriidae</taxon>
        <taxon>Eimeria</taxon>
    </lineage>
</organism>
<proteinExistence type="predicted"/>
<keyword evidence="2" id="KW-0812">Transmembrane</keyword>